<accession>G0VE23</accession>
<reference key="2">
    <citation type="submission" date="2011-08" db="EMBL/GenBank/DDBJ databases">
        <title>Genome sequence of Naumovozyma castellii.</title>
        <authorList>
            <person name="Gordon J.L."/>
            <person name="Armisen D."/>
            <person name="Proux-Wera E."/>
            <person name="OhEigeartaigh S.S."/>
            <person name="Byrne K.P."/>
            <person name="Wolfe K.H."/>
        </authorList>
    </citation>
    <scope>NUCLEOTIDE SEQUENCE</scope>
    <source>
        <strain>Type strain:CBS 4309</strain>
    </source>
</reference>
<evidence type="ECO:0008006" key="5">
    <source>
        <dbReference type="Google" id="ProtNLM"/>
    </source>
</evidence>
<comment type="similarity">
    <text evidence="2">Belongs to the ELP6 family.</text>
</comment>
<name>G0VE23_NAUCA</name>
<dbReference type="CDD" id="cd19495">
    <property type="entry name" value="Elp6"/>
    <property type="match status" value="1"/>
</dbReference>
<protein>
    <recommendedName>
        <fullName evidence="5">Elongator complex protein 6</fullName>
    </recommendedName>
</protein>
<dbReference type="AlphaFoldDB" id="G0VE23"/>
<comment type="pathway">
    <text evidence="1">tRNA modification; 5-methoxycarbonylmethyl-2-thiouridine-tRNA biosynthesis.</text>
</comment>
<dbReference type="GO" id="GO:0032447">
    <property type="term" value="P:protein urmylation"/>
    <property type="evidence" value="ECO:0007669"/>
    <property type="project" value="EnsemblFungi"/>
</dbReference>
<dbReference type="STRING" id="1064592.G0VE23"/>
<dbReference type="Gene3D" id="3.40.50.300">
    <property type="entry name" value="P-loop containing nucleotide triphosphate hydrolases"/>
    <property type="match status" value="1"/>
</dbReference>
<dbReference type="PANTHER" id="PTHR16184:SF6">
    <property type="entry name" value="ELONGATOR COMPLEX PROTEIN 6"/>
    <property type="match status" value="1"/>
</dbReference>
<keyword evidence="4" id="KW-1185">Reference proteome</keyword>
<gene>
    <name evidence="3" type="primary">NCAS0D02330</name>
    <name evidence="3" type="ordered locus">NCAS_0D02330</name>
</gene>
<sequence>MGDVQRQDLTIFNDQSALSRELFNGNAHNVILLTSTSSTQPFWLINALIETAVYGSPYSVNLSSPPSSSQLQQINTTASLTIGSFVHESQFYVNAFQKLKINANSYKILDFLTDFLMNHIINKPKLKIFQSLLELFPNDSTSTIILEQPELLFSLVDGLTSDELNELFIKPLAKRCGLLIITTSVDLYQKDYSMTKDVTEFMRFINSCFHISIAVLSLQPLETGRAKDITGSLKITRGGATSNHLSTHVVENEYLYLNEKDSTKLFY</sequence>
<dbReference type="OMA" id="EYVYHIT"/>
<dbReference type="HOGENOM" id="CLU_086730_0_0_1"/>
<organism evidence="3 4">
    <name type="scientific">Naumovozyma castellii</name>
    <name type="common">Yeast</name>
    <name type="synonym">Saccharomyces castellii</name>
    <dbReference type="NCBI Taxonomy" id="27288"/>
    <lineage>
        <taxon>Eukaryota</taxon>
        <taxon>Fungi</taxon>
        <taxon>Dikarya</taxon>
        <taxon>Ascomycota</taxon>
        <taxon>Saccharomycotina</taxon>
        <taxon>Saccharomycetes</taxon>
        <taxon>Saccharomycetales</taxon>
        <taxon>Saccharomycetaceae</taxon>
        <taxon>Naumovozyma</taxon>
    </lineage>
</organism>
<dbReference type="GeneID" id="96903420"/>
<dbReference type="RefSeq" id="XP_003676175.1">
    <property type="nucleotide sequence ID" value="XM_003676127.1"/>
</dbReference>
<proteinExistence type="inferred from homology"/>
<dbReference type="OrthoDB" id="9995306at2759"/>
<dbReference type="InterPro" id="IPR027417">
    <property type="entry name" value="P-loop_NTPase"/>
</dbReference>
<dbReference type="EMBL" id="HE576755">
    <property type="protein sequence ID" value="CCC69814.1"/>
    <property type="molecule type" value="Genomic_DNA"/>
</dbReference>
<evidence type="ECO:0000313" key="4">
    <source>
        <dbReference type="Proteomes" id="UP000001640"/>
    </source>
</evidence>
<dbReference type="Proteomes" id="UP000001640">
    <property type="component" value="Chromosome 4"/>
</dbReference>
<dbReference type="GO" id="GO:0042802">
    <property type="term" value="F:identical protein binding"/>
    <property type="evidence" value="ECO:0007669"/>
    <property type="project" value="EnsemblFungi"/>
</dbReference>
<dbReference type="InParanoid" id="G0VE23"/>
<dbReference type="PANTHER" id="PTHR16184">
    <property type="entry name" value="ELONGATOR COMPLEX PROTEIN 6"/>
    <property type="match status" value="1"/>
</dbReference>
<evidence type="ECO:0000256" key="1">
    <source>
        <dbReference type="ARBA" id="ARBA00005043"/>
    </source>
</evidence>
<dbReference type="GO" id="GO:0006357">
    <property type="term" value="P:regulation of transcription by RNA polymerase II"/>
    <property type="evidence" value="ECO:0007669"/>
    <property type="project" value="EnsemblFungi"/>
</dbReference>
<dbReference type="InterPro" id="IPR018627">
    <property type="entry name" value="ELP6"/>
</dbReference>
<dbReference type="GO" id="GO:0000049">
    <property type="term" value="F:tRNA binding"/>
    <property type="evidence" value="ECO:0007669"/>
    <property type="project" value="EnsemblFungi"/>
</dbReference>
<dbReference type="eggNOG" id="ENOG502QSI3">
    <property type="taxonomic scope" value="Eukaryota"/>
</dbReference>
<dbReference type="GO" id="GO:0033588">
    <property type="term" value="C:elongator holoenzyme complex"/>
    <property type="evidence" value="ECO:0007669"/>
    <property type="project" value="EnsemblFungi"/>
</dbReference>
<evidence type="ECO:0000256" key="2">
    <source>
        <dbReference type="ARBA" id="ARBA00008837"/>
    </source>
</evidence>
<dbReference type="GO" id="GO:0002098">
    <property type="term" value="P:tRNA wobble uridine modification"/>
    <property type="evidence" value="ECO:0007669"/>
    <property type="project" value="EnsemblFungi"/>
</dbReference>
<dbReference type="FunCoup" id="G0VE23">
    <property type="interactions" value="336"/>
</dbReference>
<dbReference type="UniPathway" id="UPA00988"/>
<evidence type="ECO:0000313" key="3">
    <source>
        <dbReference type="EMBL" id="CCC69814.1"/>
    </source>
</evidence>
<dbReference type="KEGG" id="ncs:NCAS_0D02330"/>
<dbReference type="GO" id="GO:0016887">
    <property type="term" value="F:ATP hydrolysis activity"/>
    <property type="evidence" value="ECO:0007669"/>
    <property type="project" value="EnsemblFungi"/>
</dbReference>
<reference evidence="3 4" key="1">
    <citation type="journal article" date="2011" name="Proc. Natl. Acad. Sci. U.S.A.">
        <title>Evolutionary erosion of yeast sex chromosomes by mating-type switching accidents.</title>
        <authorList>
            <person name="Gordon J.L."/>
            <person name="Armisen D."/>
            <person name="Proux-Wera E."/>
            <person name="Oheigeartaigh S.S."/>
            <person name="Byrne K.P."/>
            <person name="Wolfe K.H."/>
        </authorList>
    </citation>
    <scope>NUCLEOTIDE SEQUENCE [LARGE SCALE GENOMIC DNA]</scope>
    <source>
        <strain evidence="4">ATCC 76901 / BCRC 22586 / CBS 4309 / NBRC 1992 / NRRL Y-12630</strain>
    </source>
</reference>